<reference evidence="3 4" key="1">
    <citation type="journal article" date="2016" name="Nat. Commun.">
        <title>Thousands of microbial genomes shed light on interconnected biogeochemical processes in an aquifer system.</title>
        <authorList>
            <person name="Anantharaman K."/>
            <person name="Brown C.T."/>
            <person name="Hug L.A."/>
            <person name="Sharon I."/>
            <person name="Castelle C.J."/>
            <person name="Probst A.J."/>
            <person name="Thomas B.C."/>
            <person name="Singh A."/>
            <person name="Wilkins M.J."/>
            <person name="Karaoz U."/>
            <person name="Brodie E.L."/>
            <person name="Williams K.H."/>
            <person name="Hubbard S.S."/>
            <person name="Banfield J.F."/>
        </authorList>
    </citation>
    <scope>NUCLEOTIDE SEQUENCE [LARGE SCALE GENOMIC DNA]</scope>
</reference>
<comment type="caution">
    <text evidence="3">The sequence shown here is derived from an EMBL/GenBank/DDBJ whole genome shotgun (WGS) entry which is preliminary data.</text>
</comment>
<keyword evidence="2" id="KW-0472">Membrane</keyword>
<feature type="region of interest" description="Disordered" evidence="1">
    <location>
        <begin position="1"/>
        <end position="34"/>
    </location>
</feature>
<evidence type="ECO:0000256" key="1">
    <source>
        <dbReference type="SAM" id="MobiDB-lite"/>
    </source>
</evidence>
<organism evidence="3 4">
    <name type="scientific">Candidatus Sungbacteria bacterium RIFCSPLOWO2_01_FULL_47_10</name>
    <dbReference type="NCBI Taxonomy" id="1802276"/>
    <lineage>
        <taxon>Bacteria</taxon>
        <taxon>Candidatus Sungiibacteriota</taxon>
    </lineage>
</organism>
<proteinExistence type="predicted"/>
<evidence type="ECO:0000313" key="3">
    <source>
        <dbReference type="EMBL" id="OHA07797.1"/>
    </source>
</evidence>
<evidence type="ECO:0000256" key="2">
    <source>
        <dbReference type="SAM" id="Phobius"/>
    </source>
</evidence>
<keyword evidence="2" id="KW-0812">Transmembrane</keyword>
<name>A0A1G2L807_9BACT</name>
<feature type="compositionally biased region" description="Basic and acidic residues" evidence="1">
    <location>
        <begin position="1"/>
        <end position="10"/>
    </location>
</feature>
<evidence type="ECO:0008006" key="5">
    <source>
        <dbReference type="Google" id="ProtNLM"/>
    </source>
</evidence>
<dbReference type="Proteomes" id="UP000177982">
    <property type="component" value="Unassembled WGS sequence"/>
</dbReference>
<feature type="compositionally biased region" description="Basic and acidic residues" evidence="1">
    <location>
        <begin position="23"/>
        <end position="32"/>
    </location>
</feature>
<protein>
    <recommendedName>
        <fullName evidence="5">DUF11 domain-containing protein</fullName>
    </recommendedName>
</protein>
<feature type="transmembrane region" description="Helical" evidence="2">
    <location>
        <begin position="88"/>
        <end position="111"/>
    </location>
</feature>
<dbReference type="AlphaFoldDB" id="A0A1G2L807"/>
<keyword evidence="2" id="KW-1133">Transmembrane helix</keyword>
<accession>A0A1G2L807</accession>
<sequence>MSDKIEELKKRMYSTGGPKERRRKEFSEEVKSKSSKKKTYWSDEADTGIGAFSAETKESLKPIVGEGELEKGDAANGIKRAWSLRTKIFIGVIALSAGLLITAAISIYLSIAPSGQAVDLVINSGHYSAAGGVVEWEIVFRNTDTVVIKDVDVTFVYPPGSIPEEDGAKNTLRSRASLGTVEPGQIRRQRFSARLFGTADEEKTAEAIVVYQPENVSSRLVERKTFTTIISQVPLAVSFTMPEQVVSGQDLEVVVDVTSSSQAGFQNISMRIDFPFGFQFHSSDVPSDFENNIWYFGDLQGGESRRITLQGNILGLPEEIKPFRVTLGEYNSETRQWKTFLEKAGETRIAPSFLFVRQELVRQEEDIVKFGEVLTFNVRYKNNLPVTVRDVSIRVRLSEEFFDMRSLKTNDGFFDGQSREIIWNAASVPGLKELDAGEGGMVFFSISAIKQPPITKSSDKEFVAVSVANINTQTVPRGFEGVKLEYEDILTMKFQTELSFGAKAIFYNSPLGANIGSLPPRIGRETGYTVLFEISNISNDLKNARVFASLPGNVRWLDRMTGDETERISFNSSSGELTWDIGSIPAGTGFIRPRVFLAFNIALTPGEDVLGQRALLVKNIRIVATDSFTGVDLGARLPDITTELKDDPRAGREGWSVAE</sequence>
<gene>
    <name evidence="3" type="ORF">A2934_02900</name>
</gene>
<dbReference type="EMBL" id="MHQO01000003">
    <property type="protein sequence ID" value="OHA07797.1"/>
    <property type="molecule type" value="Genomic_DNA"/>
</dbReference>
<evidence type="ECO:0000313" key="4">
    <source>
        <dbReference type="Proteomes" id="UP000177982"/>
    </source>
</evidence>